<dbReference type="NCBIfam" id="TIGR03804">
    <property type="entry name" value="para_beta_helix"/>
    <property type="match status" value="2"/>
</dbReference>
<dbReference type="InterPro" id="IPR051550">
    <property type="entry name" value="SCF-Subunits/Alg-Epimerases"/>
</dbReference>
<reference evidence="6" key="1">
    <citation type="submission" date="2023-06" db="EMBL/GenBank/DDBJ databases">
        <title>Genomic of Parafulvivirga corallium.</title>
        <authorList>
            <person name="Wang G."/>
        </authorList>
    </citation>
    <scope>NUCLEOTIDE SEQUENCE</scope>
    <source>
        <strain evidence="6">BMA10</strain>
    </source>
</reference>
<dbReference type="InterPro" id="IPR022441">
    <property type="entry name" value="Para_beta_helix_rpt-2"/>
</dbReference>
<dbReference type="Pfam" id="PF05048">
    <property type="entry name" value="NosD"/>
    <property type="match status" value="1"/>
</dbReference>
<name>A0ABT8KYM7_9BACT</name>
<evidence type="ECO:0000313" key="6">
    <source>
        <dbReference type="EMBL" id="MDN5205037.1"/>
    </source>
</evidence>
<accession>A0ABT8KYM7</accession>
<keyword evidence="2" id="KW-0677">Repeat</keyword>
<dbReference type="SUPFAM" id="SSF51126">
    <property type="entry name" value="Pectin lyase-like"/>
    <property type="match status" value="1"/>
</dbReference>
<keyword evidence="7" id="KW-1185">Reference proteome</keyword>
<evidence type="ECO:0000256" key="4">
    <source>
        <dbReference type="SAM" id="SignalP"/>
    </source>
</evidence>
<evidence type="ECO:0000259" key="5">
    <source>
        <dbReference type="Pfam" id="PF05048"/>
    </source>
</evidence>
<dbReference type="InterPro" id="IPR026464">
    <property type="entry name" value="NosD_copper_fam"/>
</dbReference>
<keyword evidence="3" id="KW-0833">Ubl conjugation pathway</keyword>
<feature type="signal peptide" evidence="4">
    <location>
        <begin position="1"/>
        <end position="22"/>
    </location>
</feature>
<proteinExistence type="predicted"/>
<dbReference type="Proteomes" id="UP001172082">
    <property type="component" value="Unassembled WGS sequence"/>
</dbReference>
<organism evidence="6 7">
    <name type="scientific">Splendidivirga corallicola</name>
    <dbReference type="NCBI Taxonomy" id="3051826"/>
    <lineage>
        <taxon>Bacteria</taxon>
        <taxon>Pseudomonadati</taxon>
        <taxon>Bacteroidota</taxon>
        <taxon>Cytophagia</taxon>
        <taxon>Cytophagales</taxon>
        <taxon>Splendidivirgaceae</taxon>
        <taxon>Splendidivirga</taxon>
    </lineage>
</organism>
<dbReference type="InterPro" id="IPR006626">
    <property type="entry name" value="PbH1"/>
</dbReference>
<gene>
    <name evidence="6" type="ORF">QQ008_26850</name>
</gene>
<protein>
    <submittedName>
        <fullName evidence="6">Nitrous oxide reductase family maturation protein NosD</fullName>
    </submittedName>
</protein>
<comment type="pathway">
    <text evidence="1">Protein modification; protein ubiquitination.</text>
</comment>
<evidence type="ECO:0000313" key="7">
    <source>
        <dbReference type="Proteomes" id="UP001172082"/>
    </source>
</evidence>
<dbReference type="InterPro" id="IPR011050">
    <property type="entry name" value="Pectin_lyase_fold/virulence"/>
</dbReference>
<sequence>MTRYMSILLIGCFVLSAPLSMADTLTICQTCPVKTIKQGLDKSKDGDVVIVKPGFYQEGNLNITKQITFLGEDFPVIDGNNNNEVLTINADSVVVRGFLIQNVGTNYLEDRAGININERDYCIIENNKLINTFFGIYLKNVSDCIVRDNLIQGKAIEEISSGNAIHAWKSKNLIIENNLAEKHRDGIYLEFVDNSVISGNTSRDNLRYGLHFMFSNHDQYRENIFLNNGAGVAVMFSRNIEMIQNRFEKNWGASSYGLLLKEIYDGKIEHNTFLSNTIGIYAEGANRLNFNYNDFEKNGWALKILGSCMDNKFEYNNFISNTFDLSTNSSRNYNEYIHNYWGDYTGYDLDKDGFGDVPYRPVKLFSYIVSKVDPSIILLRSLFIDILNFAEKVTPVFTPESLKDVEPLMKPVK</sequence>
<dbReference type="InterPro" id="IPR012334">
    <property type="entry name" value="Pectin_lyas_fold"/>
</dbReference>
<keyword evidence="4" id="KW-0732">Signal</keyword>
<evidence type="ECO:0000256" key="1">
    <source>
        <dbReference type="ARBA" id="ARBA00004906"/>
    </source>
</evidence>
<evidence type="ECO:0000256" key="2">
    <source>
        <dbReference type="ARBA" id="ARBA00022737"/>
    </source>
</evidence>
<evidence type="ECO:0000256" key="3">
    <source>
        <dbReference type="ARBA" id="ARBA00022786"/>
    </source>
</evidence>
<dbReference type="NCBIfam" id="TIGR04247">
    <property type="entry name" value="NosD_copper_fam"/>
    <property type="match status" value="1"/>
</dbReference>
<dbReference type="EMBL" id="JAUJEA010000014">
    <property type="protein sequence ID" value="MDN5205037.1"/>
    <property type="molecule type" value="Genomic_DNA"/>
</dbReference>
<feature type="chain" id="PRO_5046665958" evidence="4">
    <location>
        <begin position="23"/>
        <end position="413"/>
    </location>
</feature>
<dbReference type="PANTHER" id="PTHR22990:SF15">
    <property type="entry name" value="F-BOX ONLY PROTEIN 10"/>
    <property type="match status" value="1"/>
</dbReference>
<comment type="caution">
    <text evidence="6">The sequence shown here is derived from an EMBL/GenBank/DDBJ whole genome shotgun (WGS) entry which is preliminary data.</text>
</comment>
<dbReference type="InterPro" id="IPR007742">
    <property type="entry name" value="NosD_dom"/>
</dbReference>
<dbReference type="PANTHER" id="PTHR22990">
    <property type="entry name" value="F-BOX ONLY PROTEIN"/>
    <property type="match status" value="1"/>
</dbReference>
<dbReference type="SMART" id="SM00710">
    <property type="entry name" value="PbH1"/>
    <property type="match status" value="9"/>
</dbReference>
<dbReference type="Gene3D" id="2.160.20.10">
    <property type="entry name" value="Single-stranded right-handed beta-helix, Pectin lyase-like"/>
    <property type="match status" value="1"/>
</dbReference>
<dbReference type="RefSeq" id="WP_346755061.1">
    <property type="nucleotide sequence ID" value="NZ_JAUJEA010000014.1"/>
</dbReference>
<feature type="domain" description="Periplasmic copper-binding protein NosD beta helix" evidence="5">
    <location>
        <begin position="155"/>
        <end position="346"/>
    </location>
</feature>